<gene>
    <name evidence="2" type="ORF">OHB35_30865</name>
</gene>
<evidence type="ECO:0000259" key="1">
    <source>
        <dbReference type="Pfam" id="PF21725"/>
    </source>
</evidence>
<organism evidence="2 3">
    <name type="scientific">Streptomyces phaeochromogenes</name>
    <dbReference type="NCBI Taxonomy" id="1923"/>
    <lineage>
        <taxon>Bacteria</taxon>
        <taxon>Bacillati</taxon>
        <taxon>Actinomycetota</taxon>
        <taxon>Actinomycetes</taxon>
        <taxon>Kitasatosporales</taxon>
        <taxon>Streptomycetaceae</taxon>
        <taxon>Streptomyces</taxon>
        <taxon>Streptomyces phaeochromogenes group</taxon>
    </lineage>
</organism>
<evidence type="ECO:0000313" key="3">
    <source>
        <dbReference type="Proteomes" id="UP001340816"/>
    </source>
</evidence>
<dbReference type="Pfam" id="PF21725">
    <property type="entry name" value="T7SS_signal"/>
    <property type="match status" value="1"/>
</dbReference>
<reference evidence="2 3" key="1">
    <citation type="submission" date="2022-10" db="EMBL/GenBank/DDBJ databases">
        <title>The complete genomes of actinobacterial strains from the NBC collection.</title>
        <authorList>
            <person name="Joergensen T.S."/>
            <person name="Alvarez Arevalo M."/>
            <person name="Sterndorff E.B."/>
            <person name="Faurdal D."/>
            <person name="Vuksanovic O."/>
            <person name="Mourched A.-S."/>
            <person name="Charusanti P."/>
            <person name="Shaw S."/>
            <person name="Blin K."/>
            <person name="Weber T."/>
        </authorList>
    </citation>
    <scope>NUCLEOTIDE SEQUENCE [LARGE SCALE GENOMIC DNA]</scope>
    <source>
        <strain evidence="2 3">NBC 01752</strain>
    </source>
</reference>
<keyword evidence="3" id="KW-1185">Reference proteome</keyword>
<sequence>MAGYRPTDWHVLDLEKDPTPGDPVRVKSLAKSLHDFADDVQDALRLVKGMADEDAVLTMVGKTADVFRDEFSGVPKNLKKLKKSYDLAGDALAAYWPQLERAQALADKALAQGREGQADLSSAKSRLSPVFSGHQVAIYSDRAAELFNNSLHQRFGPAS</sequence>
<proteinExistence type="predicted"/>
<dbReference type="EMBL" id="CP109135">
    <property type="protein sequence ID" value="WSD17283.1"/>
    <property type="molecule type" value="Genomic_DNA"/>
</dbReference>
<dbReference type="Proteomes" id="UP001340816">
    <property type="component" value="Chromosome"/>
</dbReference>
<evidence type="ECO:0000313" key="2">
    <source>
        <dbReference type="EMBL" id="WSD17283.1"/>
    </source>
</evidence>
<name>A0ABZ1HIA5_STRPH</name>
<accession>A0ABZ1HIA5</accession>
<dbReference type="InterPro" id="IPR049082">
    <property type="entry name" value="T7SS_signal"/>
</dbReference>
<feature type="domain" description="Putative T7SS secretion signal" evidence="1">
    <location>
        <begin position="21"/>
        <end position="131"/>
    </location>
</feature>
<protein>
    <recommendedName>
        <fullName evidence="1">Putative T7SS secretion signal domain-containing protein</fullName>
    </recommendedName>
</protein>